<evidence type="ECO:0000259" key="7">
    <source>
        <dbReference type="Pfam" id="PF00884"/>
    </source>
</evidence>
<dbReference type="SUPFAM" id="SSF53649">
    <property type="entry name" value="Alkaline phosphatase-like"/>
    <property type="match status" value="1"/>
</dbReference>
<keyword evidence="9" id="KW-1185">Reference proteome</keyword>
<proteinExistence type="inferred from homology"/>
<evidence type="ECO:0000313" key="8">
    <source>
        <dbReference type="EMBL" id="KAA1258503.1"/>
    </source>
</evidence>
<keyword evidence="3" id="KW-0479">Metal-binding</keyword>
<evidence type="ECO:0000256" key="1">
    <source>
        <dbReference type="ARBA" id="ARBA00001913"/>
    </source>
</evidence>
<dbReference type="AlphaFoldDB" id="A0A5B1CG58"/>
<dbReference type="InterPro" id="IPR000917">
    <property type="entry name" value="Sulfatase_N"/>
</dbReference>
<organism evidence="8 9">
    <name type="scientific">Rubripirellula obstinata</name>
    <dbReference type="NCBI Taxonomy" id="406547"/>
    <lineage>
        <taxon>Bacteria</taxon>
        <taxon>Pseudomonadati</taxon>
        <taxon>Planctomycetota</taxon>
        <taxon>Planctomycetia</taxon>
        <taxon>Pirellulales</taxon>
        <taxon>Pirellulaceae</taxon>
        <taxon>Rubripirellula</taxon>
    </lineage>
</organism>
<dbReference type="PANTHER" id="PTHR42693:SF42">
    <property type="entry name" value="ARYLSULFATASE G"/>
    <property type="match status" value="1"/>
</dbReference>
<feature type="domain" description="Sulfatase N-terminal" evidence="7">
    <location>
        <begin position="129"/>
        <end position="444"/>
    </location>
</feature>
<dbReference type="EC" id="3.1.6.1" evidence="8"/>
<dbReference type="Pfam" id="PF00884">
    <property type="entry name" value="Sulfatase"/>
    <property type="match status" value="1"/>
</dbReference>
<protein>
    <submittedName>
        <fullName evidence="8">Arylsulfatase</fullName>
        <ecNumber evidence="8">3.1.6.1</ecNumber>
    </submittedName>
</protein>
<keyword evidence="4" id="KW-0732">Signal</keyword>
<keyword evidence="5 8" id="KW-0378">Hydrolase</keyword>
<keyword evidence="6" id="KW-0106">Calcium</keyword>
<evidence type="ECO:0000256" key="5">
    <source>
        <dbReference type="ARBA" id="ARBA00022801"/>
    </source>
</evidence>
<dbReference type="Gene3D" id="3.40.720.10">
    <property type="entry name" value="Alkaline Phosphatase, subunit A"/>
    <property type="match status" value="1"/>
</dbReference>
<dbReference type="CDD" id="cd16144">
    <property type="entry name" value="ARS_like"/>
    <property type="match status" value="1"/>
</dbReference>
<dbReference type="InterPro" id="IPR050738">
    <property type="entry name" value="Sulfatase"/>
</dbReference>
<dbReference type="Proteomes" id="UP000322699">
    <property type="component" value="Unassembled WGS sequence"/>
</dbReference>
<sequence length="588" mass="65330">MQAVRLGTVPKQTLSRNNFPVFPTRMRERGILFDLKIPRLHVRVGIWWNSGNVGRNKRSAVPAMACYRVKSQHQNSKIANMNPTPNMTRINTVRKSLFALTTMLVTIAIASFEFSSTASANDVVTDPPPNIVLIFADDLGWKDVGYQGDGFIETPNIDRLATEGMVFSSAYASAANCAPSRACLLSGTYTPRHHVYAVNSTRRGPIKNMRLIPPQNRSGIAAKNFTIAEAMKSAGYATGHFGKWHSAGKDGSLPTVQGFDTTYNTFGDGQVHASASDNKPGPPSDPKGVFTLTEKACEFMQNNQDRPFFCYLAHNAIHTPLQNQTATLEKFKQKKQKVASDGNGSASVSPKYAGMVYDFDVSVGRLLEKIDQLKLTKKTLVIFTSDNGAINQSPQEPLRGSKGGYYEGGIREPFIARWPGVIDPGSQCDVPITNVDFYPTFADVGRVKLPASKVLDGESIVPLFKGKNLTRKSVFWHFPGYLNRPVVRGRPSDVRLRFRSRPVTVIRKGDWKLHLFHEAWQLDGGREKIDTNEAVELYNLAEDIGERRDLALEEPDKRDELIDDLLAWIESTNAVIPSKPNPDYEPKR</sequence>
<gene>
    <name evidence="8" type="primary">atsA_2</name>
    <name evidence="8" type="ORF">LF1_10230</name>
</gene>
<dbReference type="PANTHER" id="PTHR42693">
    <property type="entry name" value="ARYLSULFATASE FAMILY MEMBER"/>
    <property type="match status" value="1"/>
</dbReference>
<dbReference type="EMBL" id="VRLW01000001">
    <property type="protein sequence ID" value="KAA1258503.1"/>
    <property type="molecule type" value="Genomic_DNA"/>
</dbReference>
<dbReference type="GO" id="GO:0004065">
    <property type="term" value="F:arylsulfatase activity"/>
    <property type="evidence" value="ECO:0007669"/>
    <property type="project" value="UniProtKB-EC"/>
</dbReference>
<dbReference type="GO" id="GO:0046872">
    <property type="term" value="F:metal ion binding"/>
    <property type="evidence" value="ECO:0007669"/>
    <property type="project" value="UniProtKB-KW"/>
</dbReference>
<evidence type="ECO:0000256" key="3">
    <source>
        <dbReference type="ARBA" id="ARBA00022723"/>
    </source>
</evidence>
<name>A0A5B1CG58_9BACT</name>
<dbReference type="Gene3D" id="3.30.1120.10">
    <property type="match status" value="1"/>
</dbReference>
<evidence type="ECO:0000256" key="6">
    <source>
        <dbReference type="ARBA" id="ARBA00022837"/>
    </source>
</evidence>
<reference evidence="8 9" key="1">
    <citation type="submission" date="2019-08" db="EMBL/GenBank/DDBJ databases">
        <title>Deep-cultivation of Planctomycetes and their phenomic and genomic characterization uncovers novel biology.</title>
        <authorList>
            <person name="Wiegand S."/>
            <person name="Jogler M."/>
            <person name="Boedeker C."/>
            <person name="Pinto D."/>
            <person name="Vollmers J."/>
            <person name="Rivas-Marin E."/>
            <person name="Kohn T."/>
            <person name="Peeters S.H."/>
            <person name="Heuer A."/>
            <person name="Rast P."/>
            <person name="Oberbeckmann S."/>
            <person name="Bunk B."/>
            <person name="Jeske O."/>
            <person name="Meyerdierks A."/>
            <person name="Storesund J.E."/>
            <person name="Kallscheuer N."/>
            <person name="Luecker S."/>
            <person name="Lage O.M."/>
            <person name="Pohl T."/>
            <person name="Merkel B.J."/>
            <person name="Hornburger P."/>
            <person name="Mueller R.-W."/>
            <person name="Bruemmer F."/>
            <person name="Labrenz M."/>
            <person name="Spormann A.M."/>
            <person name="Op Den Camp H."/>
            <person name="Overmann J."/>
            <person name="Amann R."/>
            <person name="Jetten M.S.M."/>
            <person name="Mascher T."/>
            <person name="Medema M.H."/>
            <person name="Devos D.P."/>
            <person name="Kaster A.-K."/>
            <person name="Ovreas L."/>
            <person name="Rohde M."/>
            <person name="Galperin M.Y."/>
            <person name="Jogler C."/>
        </authorList>
    </citation>
    <scope>NUCLEOTIDE SEQUENCE [LARGE SCALE GENOMIC DNA]</scope>
    <source>
        <strain evidence="8 9">LF1</strain>
    </source>
</reference>
<comment type="cofactor">
    <cofactor evidence="1">
        <name>Ca(2+)</name>
        <dbReference type="ChEBI" id="CHEBI:29108"/>
    </cofactor>
</comment>
<evidence type="ECO:0000313" key="9">
    <source>
        <dbReference type="Proteomes" id="UP000322699"/>
    </source>
</evidence>
<comment type="similarity">
    <text evidence="2">Belongs to the sulfatase family.</text>
</comment>
<accession>A0A5B1CG58</accession>
<evidence type="ECO:0000256" key="4">
    <source>
        <dbReference type="ARBA" id="ARBA00022729"/>
    </source>
</evidence>
<comment type="caution">
    <text evidence="8">The sequence shown here is derived from an EMBL/GenBank/DDBJ whole genome shotgun (WGS) entry which is preliminary data.</text>
</comment>
<evidence type="ECO:0000256" key="2">
    <source>
        <dbReference type="ARBA" id="ARBA00008779"/>
    </source>
</evidence>
<dbReference type="InterPro" id="IPR017850">
    <property type="entry name" value="Alkaline_phosphatase_core_sf"/>
</dbReference>